<dbReference type="InterPro" id="IPR015943">
    <property type="entry name" value="WD40/YVTN_repeat-like_dom_sf"/>
</dbReference>
<sequence>MGSGLRAHIGSFTSAGGRGITTAAVDPATGGLTPLSVSDAVADPSYLALSADGGVLYAVSESERGAVQAFRTSAGGGLTVLGPAAPVGGSGPTHLSVAGRRLFTAHYTTGGVGALPLAPDGRISGAATVVRHRGSGPDPDRQGGPHAHQVLPDPGGRWVLGVDLGTDSVRVYGARDPELRLHAETALSAGNGPRHLAFHPDGEAVYVLGELRPLLTVCRWDAAAGRLEVVGEVPVAQEAAPGAVRAYPSAVVVAPDGRFVWAAVRGADTIAVLSLADGPLLPRPTACVPSGGHWPRDLALGPAGRLYAAHERSGDVTWFDVDPATGRPHRAGSLAVPAATCVVFG</sequence>
<dbReference type="Gene3D" id="2.130.10.10">
    <property type="entry name" value="YVTN repeat-like/Quinoprotein amine dehydrogenase"/>
    <property type="match status" value="1"/>
</dbReference>
<dbReference type="InterPro" id="IPR050282">
    <property type="entry name" value="Cycloisomerase_2"/>
</dbReference>
<evidence type="ECO:0000256" key="1">
    <source>
        <dbReference type="ARBA" id="ARBA00005564"/>
    </source>
</evidence>
<keyword evidence="4" id="KW-1185">Reference proteome</keyword>
<comment type="caution">
    <text evidence="3">The sequence shown here is derived from an EMBL/GenBank/DDBJ whole genome shotgun (WGS) entry which is preliminary data.</text>
</comment>
<feature type="region of interest" description="Disordered" evidence="2">
    <location>
        <begin position="132"/>
        <end position="152"/>
    </location>
</feature>
<dbReference type="Proteomes" id="UP001199054">
    <property type="component" value="Unassembled WGS sequence"/>
</dbReference>
<proteinExistence type="inferred from homology"/>
<dbReference type="RefSeq" id="WP_226727100.1">
    <property type="nucleotide sequence ID" value="NZ_JAJAUY010000037.1"/>
</dbReference>
<dbReference type="Pfam" id="PF10282">
    <property type="entry name" value="Lactonase"/>
    <property type="match status" value="1"/>
</dbReference>
<evidence type="ECO:0000313" key="4">
    <source>
        <dbReference type="Proteomes" id="UP001199054"/>
    </source>
</evidence>
<dbReference type="PANTHER" id="PTHR30344">
    <property type="entry name" value="6-PHOSPHOGLUCONOLACTONASE-RELATED"/>
    <property type="match status" value="1"/>
</dbReference>
<evidence type="ECO:0000256" key="2">
    <source>
        <dbReference type="SAM" id="MobiDB-lite"/>
    </source>
</evidence>
<name>A0ABS8B6I8_9ACTN</name>
<dbReference type="InterPro" id="IPR011048">
    <property type="entry name" value="Haem_d1_sf"/>
</dbReference>
<evidence type="ECO:0000313" key="3">
    <source>
        <dbReference type="EMBL" id="MCB5180222.1"/>
    </source>
</evidence>
<gene>
    <name evidence="3" type="ORF">LG632_12625</name>
</gene>
<dbReference type="PANTHER" id="PTHR30344:SF1">
    <property type="entry name" value="6-PHOSPHOGLUCONOLACTONASE"/>
    <property type="match status" value="1"/>
</dbReference>
<organism evidence="3 4">
    <name type="scientific">Streptomyces antimicrobicus</name>
    <dbReference type="NCBI Taxonomy" id="2883108"/>
    <lineage>
        <taxon>Bacteria</taxon>
        <taxon>Bacillati</taxon>
        <taxon>Actinomycetota</taxon>
        <taxon>Actinomycetes</taxon>
        <taxon>Kitasatosporales</taxon>
        <taxon>Streptomycetaceae</taxon>
        <taxon>Streptomyces</taxon>
    </lineage>
</organism>
<dbReference type="EMBL" id="JAJAUY010000037">
    <property type="protein sequence ID" value="MCB5180222.1"/>
    <property type="molecule type" value="Genomic_DNA"/>
</dbReference>
<comment type="similarity">
    <text evidence="1">Belongs to the cycloisomerase 2 family.</text>
</comment>
<dbReference type="InterPro" id="IPR019405">
    <property type="entry name" value="Lactonase_7-beta_prop"/>
</dbReference>
<accession>A0ABS8B6I8</accession>
<dbReference type="SUPFAM" id="SSF51004">
    <property type="entry name" value="C-terminal (heme d1) domain of cytochrome cd1-nitrite reductase"/>
    <property type="match status" value="1"/>
</dbReference>
<reference evidence="3 4" key="1">
    <citation type="submission" date="2021-10" db="EMBL/GenBank/DDBJ databases">
        <title>Streptomyces sp. strain SMC 277, a novel streptomycete isolated from soil.</title>
        <authorList>
            <person name="Chanama M."/>
        </authorList>
    </citation>
    <scope>NUCLEOTIDE SEQUENCE [LARGE SCALE GENOMIC DNA]</scope>
    <source>
        <strain evidence="3 4">SMC 277</strain>
    </source>
</reference>
<protein>
    <submittedName>
        <fullName evidence="3">Lactonase family protein</fullName>
    </submittedName>
</protein>